<dbReference type="Gene3D" id="2.30.110.10">
    <property type="entry name" value="Electron Transport, Fmn-binding Protein, Chain A"/>
    <property type="match status" value="1"/>
</dbReference>
<feature type="domain" description="General stress protein FMN-binding split barrel" evidence="1">
    <location>
        <begin position="5"/>
        <end position="139"/>
    </location>
</feature>
<dbReference type="EMBL" id="JAHGAW010000004">
    <property type="protein sequence ID" value="MBT2186569.1"/>
    <property type="molecule type" value="Genomic_DNA"/>
</dbReference>
<dbReference type="RefSeq" id="WP_214622330.1">
    <property type="nucleotide sequence ID" value="NZ_JAHGAW010000004.1"/>
</dbReference>
<dbReference type="Pfam" id="PF16242">
    <property type="entry name" value="Pyrid_ox_like"/>
    <property type="match status" value="1"/>
</dbReference>
<proteinExistence type="predicted"/>
<dbReference type="InterPro" id="IPR038725">
    <property type="entry name" value="YdaG_split_barrel_FMN-bd"/>
</dbReference>
<evidence type="ECO:0000313" key="2">
    <source>
        <dbReference type="EMBL" id="MBT2186569.1"/>
    </source>
</evidence>
<evidence type="ECO:0000313" key="3">
    <source>
        <dbReference type="Proteomes" id="UP001138757"/>
    </source>
</evidence>
<accession>A0A9X1IQC7</accession>
<keyword evidence="3" id="KW-1185">Reference proteome</keyword>
<name>A0A9X1IQC7_9SPHN</name>
<dbReference type="Proteomes" id="UP001138757">
    <property type="component" value="Unassembled WGS sequence"/>
</dbReference>
<protein>
    <submittedName>
        <fullName evidence="2">Pyridoxamine 5'-phosphate oxidase family protein</fullName>
    </submittedName>
</protein>
<dbReference type="InterPro" id="IPR052917">
    <property type="entry name" value="Stress-Dev_Protein"/>
</dbReference>
<sequence>MTKTLKDLAEKMRDIDFAMLATHAESGAIGARPMSNNRAVEYDGDSWFFADENTRMVDDITRDPHVSLTYQGKSGLLGLRPLFIAIEGMAQIVRDRSQLEAHWTTGLERWWPQGVETPGLVLIQVIGQRAHYWDGEDEGELVLDESMATDD</sequence>
<dbReference type="AlphaFoldDB" id="A0A9X1IQC7"/>
<dbReference type="SUPFAM" id="SSF50475">
    <property type="entry name" value="FMN-binding split barrel"/>
    <property type="match status" value="1"/>
</dbReference>
<evidence type="ECO:0000259" key="1">
    <source>
        <dbReference type="Pfam" id="PF16242"/>
    </source>
</evidence>
<dbReference type="InterPro" id="IPR012349">
    <property type="entry name" value="Split_barrel_FMN-bd"/>
</dbReference>
<dbReference type="PANTHER" id="PTHR34818">
    <property type="entry name" value="PROTEIN BLI-3"/>
    <property type="match status" value="1"/>
</dbReference>
<dbReference type="PANTHER" id="PTHR34818:SF1">
    <property type="entry name" value="PROTEIN BLI-3"/>
    <property type="match status" value="1"/>
</dbReference>
<gene>
    <name evidence="2" type="ORF">KK488_06360</name>
</gene>
<comment type="caution">
    <text evidence="2">The sequence shown here is derived from an EMBL/GenBank/DDBJ whole genome shotgun (WGS) entry which is preliminary data.</text>
</comment>
<reference evidence="2" key="1">
    <citation type="submission" date="2021-05" db="EMBL/GenBank/DDBJ databases">
        <title>Genome of Sphingobium sp. strain.</title>
        <authorList>
            <person name="Fan R."/>
        </authorList>
    </citation>
    <scope>NUCLEOTIDE SEQUENCE</scope>
    <source>
        <strain evidence="2">H33</strain>
    </source>
</reference>
<organism evidence="2 3">
    <name type="scientific">Sphingobium nicotianae</name>
    <dbReference type="NCBI Taxonomy" id="2782607"/>
    <lineage>
        <taxon>Bacteria</taxon>
        <taxon>Pseudomonadati</taxon>
        <taxon>Pseudomonadota</taxon>
        <taxon>Alphaproteobacteria</taxon>
        <taxon>Sphingomonadales</taxon>
        <taxon>Sphingomonadaceae</taxon>
        <taxon>Sphingobium</taxon>
    </lineage>
</organism>